<reference evidence="2" key="1">
    <citation type="submission" date="2020-02" db="EMBL/GenBank/DDBJ databases">
        <authorList>
            <person name="Meier V. D."/>
        </authorList>
    </citation>
    <scope>NUCLEOTIDE SEQUENCE</scope>
    <source>
        <strain evidence="2">AVDCRST_MAG04</strain>
    </source>
</reference>
<dbReference type="AlphaFoldDB" id="A0A6J4I349"/>
<evidence type="ECO:0000256" key="1">
    <source>
        <dbReference type="SAM" id="SignalP"/>
    </source>
</evidence>
<name>A0A6J4I349_9PROT</name>
<dbReference type="InterPro" id="IPR051532">
    <property type="entry name" value="Ester_Hydrolysis_Enzymes"/>
</dbReference>
<gene>
    <name evidence="2" type="ORF">AVDCRST_MAG04-1500</name>
</gene>
<sequence>MIVLLAALLAGAVPTSVAAQVSAAASCPSLRAEAVPLPASRAALRDGGPLTVVAFGSSSTEGAGASTPDHAYPSRLEALLRAGLPGRAVRVLNRGIGGQDVGEMLARLDADVLAERPQLVVWQAGANAALRGMAPEAFRDTLAEGLARLRANGADVVLMDSQLAPVVLSRPLYPLLAAALRDVAAARSVPVFSRSELMRAWEAAGTSPMDMLHADGLHHNDRGYACLAEALAASLLGGLRAAPPVMAAGR</sequence>
<dbReference type="GO" id="GO:0004622">
    <property type="term" value="F:phosphatidylcholine lysophospholipase activity"/>
    <property type="evidence" value="ECO:0007669"/>
    <property type="project" value="TreeGrafter"/>
</dbReference>
<organism evidence="2">
    <name type="scientific">uncultured Acetobacteraceae bacterium</name>
    <dbReference type="NCBI Taxonomy" id="169975"/>
    <lineage>
        <taxon>Bacteria</taxon>
        <taxon>Pseudomonadati</taxon>
        <taxon>Pseudomonadota</taxon>
        <taxon>Alphaproteobacteria</taxon>
        <taxon>Acetobacterales</taxon>
        <taxon>Acetobacteraceae</taxon>
        <taxon>environmental samples</taxon>
    </lineage>
</organism>
<dbReference type="SUPFAM" id="SSF52266">
    <property type="entry name" value="SGNH hydrolase"/>
    <property type="match status" value="1"/>
</dbReference>
<accession>A0A6J4I349</accession>
<dbReference type="InterPro" id="IPR057572">
    <property type="entry name" value="NonGDSL"/>
</dbReference>
<evidence type="ECO:0000313" key="2">
    <source>
        <dbReference type="EMBL" id="CAA9238840.1"/>
    </source>
</evidence>
<proteinExistence type="predicted"/>
<dbReference type="PANTHER" id="PTHR30383:SF5">
    <property type="entry name" value="SGNH HYDROLASE-TYPE ESTERASE DOMAIN-CONTAINING PROTEIN"/>
    <property type="match status" value="1"/>
</dbReference>
<dbReference type="Gene3D" id="3.40.50.1110">
    <property type="entry name" value="SGNH hydrolase"/>
    <property type="match status" value="1"/>
</dbReference>
<feature type="chain" id="PRO_5026692303" evidence="1">
    <location>
        <begin position="20"/>
        <end position="250"/>
    </location>
</feature>
<dbReference type="PANTHER" id="PTHR30383">
    <property type="entry name" value="THIOESTERASE 1/PROTEASE 1/LYSOPHOSPHOLIPASE L1"/>
    <property type="match status" value="1"/>
</dbReference>
<feature type="signal peptide" evidence="1">
    <location>
        <begin position="1"/>
        <end position="19"/>
    </location>
</feature>
<dbReference type="Pfam" id="PF25182">
    <property type="entry name" value="NonGDSL"/>
    <property type="match status" value="1"/>
</dbReference>
<dbReference type="InterPro" id="IPR036514">
    <property type="entry name" value="SGNH_hydro_sf"/>
</dbReference>
<keyword evidence="1" id="KW-0732">Signal</keyword>
<protein>
    <submittedName>
        <fullName evidence="2">Uncharacterized protein</fullName>
    </submittedName>
</protein>
<dbReference type="EMBL" id="CADCTL010000106">
    <property type="protein sequence ID" value="CAA9238840.1"/>
    <property type="molecule type" value="Genomic_DNA"/>
</dbReference>